<organism evidence="1 2">
    <name type="scientific">Mucuna pruriens</name>
    <name type="common">Velvet bean</name>
    <name type="synonym">Dolichos pruriens</name>
    <dbReference type="NCBI Taxonomy" id="157652"/>
    <lineage>
        <taxon>Eukaryota</taxon>
        <taxon>Viridiplantae</taxon>
        <taxon>Streptophyta</taxon>
        <taxon>Embryophyta</taxon>
        <taxon>Tracheophyta</taxon>
        <taxon>Spermatophyta</taxon>
        <taxon>Magnoliopsida</taxon>
        <taxon>eudicotyledons</taxon>
        <taxon>Gunneridae</taxon>
        <taxon>Pentapetalae</taxon>
        <taxon>rosids</taxon>
        <taxon>fabids</taxon>
        <taxon>Fabales</taxon>
        <taxon>Fabaceae</taxon>
        <taxon>Papilionoideae</taxon>
        <taxon>50 kb inversion clade</taxon>
        <taxon>NPAAA clade</taxon>
        <taxon>indigoferoid/millettioid clade</taxon>
        <taxon>Phaseoleae</taxon>
        <taxon>Mucuna</taxon>
    </lineage>
</organism>
<keyword evidence="2" id="KW-1185">Reference proteome</keyword>
<dbReference type="AlphaFoldDB" id="A0A371ERI4"/>
<dbReference type="EMBL" id="QJKJ01012443">
    <property type="protein sequence ID" value="RDX68658.1"/>
    <property type="molecule type" value="Genomic_DNA"/>
</dbReference>
<sequence>MKSLEKITPLCCSLTKFLKSLQDMNIIGLSREFAYKKISFGLCNALATFERPYFDKCLCNLNLVLKIFGHKVSLKGIKMDPAKVEAFYRRFVKDFSKNIIICLNYIRTFRN</sequence>
<dbReference type="SUPFAM" id="SSF56672">
    <property type="entry name" value="DNA/RNA polymerases"/>
    <property type="match status" value="1"/>
</dbReference>
<dbReference type="InterPro" id="IPR043502">
    <property type="entry name" value="DNA/RNA_pol_sf"/>
</dbReference>
<proteinExistence type="predicted"/>
<reference evidence="1" key="1">
    <citation type="submission" date="2018-05" db="EMBL/GenBank/DDBJ databases">
        <title>Draft genome of Mucuna pruriens seed.</title>
        <authorList>
            <person name="Nnadi N.E."/>
            <person name="Vos R."/>
            <person name="Hasami M.H."/>
            <person name="Devisetty U.K."/>
            <person name="Aguiy J.C."/>
        </authorList>
    </citation>
    <scope>NUCLEOTIDE SEQUENCE [LARGE SCALE GENOMIC DNA]</scope>
    <source>
        <strain evidence="1">JCA_2017</strain>
    </source>
</reference>
<comment type="caution">
    <text evidence="1">The sequence shown here is derived from an EMBL/GenBank/DDBJ whole genome shotgun (WGS) entry which is preliminary data.</text>
</comment>
<feature type="non-terminal residue" evidence="1">
    <location>
        <position position="111"/>
    </location>
</feature>
<protein>
    <submittedName>
        <fullName evidence="1">Uncharacterized protein</fullName>
    </submittedName>
</protein>
<dbReference type="Proteomes" id="UP000257109">
    <property type="component" value="Unassembled WGS sequence"/>
</dbReference>
<accession>A0A371ERI4</accession>
<gene>
    <name evidence="1" type="ORF">CR513_52333</name>
</gene>
<feature type="non-terminal residue" evidence="1">
    <location>
        <position position="1"/>
    </location>
</feature>
<name>A0A371ERI4_MUCPR</name>
<evidence type="ECO:0000313" key="1">
    <source>
        <dbReference type="EMBL" id="RDX68658.1"/>
    </source>
</evidence>
<evidence type="ECO:0000313" key="2">
    <source>
        <dbReference type="Proteomes" id="UP000257109"/>
    </source>
</evidence>